<proteinExistence type="predicted"/>
<dbReference type="Proteomes" id="UP000825729">
    <property type="component" value="Unassembled WGS sequence"/>
</dbReference>
<dbReference type="InterPro" id="IPR008889">
    <property type="entry name" value="VQ"/>
</dbReference>
<gene>
    <name evidence="2" type="ORF">H6P81_014105</name>
</gene>
<comment type="caution">
    <text evidence="2">The sequence shown here is derived from an EMBL/GenBank/DDBJ whole genome shotgun (WGS) entry which is preliminary data.</text>
</comment>
<reference evidence="2 3" key="1">
    <citation type="submission" date="2021-07" db="EMBL/GenBank/DDBJ databases">
        <title>The Aristolochia fimbriata genome: insights into angiosperm evolution, floral development and chemical biosynthesis.</title>
        <authorList>
            <person name="Jiao Y."/>
        </authorList>
    </citation>
    <scope>NUCLEOTIDE SEQUENCE [LARGE SCALE GENOMIC DNA]</scope>
    <source>
        <strain evidence="2">IBCAS-2021</strain>
        <tissue evidence="2">Leaf</tissue>
    </source>
</reference>
<dbReference type="EMBL" id="JAINDJ010000005">
    <property type="protein sequence ID" value="KAG9447977.1"/>
    <property type="molecule type" value="Genomic_DNA"/>
</dbReference>
<organism evidence="2 3">
    <name type="scientific">Aristolochia fimbriata</name>
    <name type="common">White veined hardy Dutchman's pipe vine</name>
    <dbReference type="NCBI Taxonomy" id="158543"/>
    <lineage>
        <taxon>Eukaryota</taxon>
        <taxon>Viridiplantae</taxon>
        <taxon>Streptophyta</taxon>
        <taxon>Embryophyta</taxon>
        <taxon>Tracheophyta</taxon>
        <taxon>Spermatophyta</taxon>
        <taxon>Magnoliopsida</taxon>
        <taxon>Magnoliidae</taxon>
        <taxon>Piperales</taxon>
        <taxon>Aristolochiaceae</taxon>
        <taxon>Aristolochia</taxon>
    </lineage>
</organism>
<keyword evidence="3" id="KW-1185">Reference proteome</keyword>
<sequence>MKGGSETSQGSMKAEKKQFNTMLKVLRPKVYITDSASFKRLVQELTGNGRQNPTSPSRSPEKDLCENVVPVMEVAEGRSPESYGSGGVLDCGRMTMCFNSVESEIQTLSPLAAFTATQSPWMTNQVSSDVLQQHNVADVWPVEFDVPFASYDGFVFQTGGLEEELFPSECDLSELLDVLNG</sequence>
<protein>
    <recommendedName>
        <fullName evidence="1">VQ domain-containing protein</fullName>
    </recommendedName>
</protein>
<feature type="domain" description="VQ" evidence="1">
    <location>
        <begin position="28"/>
        <end position="48"/>
    </location>
</feature>
<evidence type="ECO:0000313" key="3">
    <source>
        <dbReference type="Proteomes" id="UP000825729"/>
    </source>
</evidence>
<dbReference type="Pfam" id="PF05678">
    <property type="entry name" value="VQ"/>
    <property type="match status" value="1"/>
</dbReference>
<accession>A0AAV7EJV4</accession>
<name>A0AAV7EJV4_ARIFI</name>
<evidence type="ECO:0000259" key="1">
    <source>
        <dbReference type="Pfam" id="PF05678"/>
    </source>
</evidence>
<dbReference type="AlphaFoldDB" id="A0AAV7EJV4"/>
<evidence type="ECO:0000313" key="2">
    <source>
        <dbReference type="EMBL" id="KAG9447977.1"/>
    </source>
</evidence>